<dbReference type="Gene3D" id="1.10.10.2360">
    <property type="match status" value="2"/>
</dbReference>
<feature type="region of interest" description="Disordered" evidence="2">
    <location>
        <begin position="41"/>
        <end position="72"/>
    </location>
</feature>
<feature type="region of interest" description="Disordered" evidence="2">
    <location>
        <begin position="303"/>
        <end position="349"/>
    </location>
</feature>
<keyword evidence="1" id="KW-0175">Coiled coil</keyword>
<dbReference type="GO" id="GO:0008139">
    <property type="term" value="F:nuclear localization sequence binding"/>
    <property type="evidence" value="ECO:0007669"/>
    <property type="project" value="TreeGrafter"/>
</dbReference>
<evidence type="ECO:0000313" key="3">
    <source>
        <dbReference type="EMBL" id="KZV83759.1"/>
    </source>
</evidence>
<evidence type="ECO:0000256" key="2">
    <source>
        <dbReference type="SAM" id="MobiDB-lite"/>
    </source>
</evidence>
<proteinExistence type="predicted"/>
<dbReference type="GO" id="GO:0006405">
    <property type="term" value="P:RNA export from nucleus"/>
    <property type="evidence" value="ECO:0007669"/>
    <property type="project" value="TreeGrafter"/>
</dbReference>
<reference evidence="3 4" key="1">
    <citation type="journal article" date="2016" name="Mol. Biol. Evol.">
        <title>Comparative Genomics of Early-Diverging Mushroom-Forming Fungi Provides Insights into the Origins of Lignocellulose Decay Capabilities.</title>
        <authorList>
            <person name="Nagy L.G."/>
            <person name="Riley R."/>
            <person name="Tritt A."/>
            <person name="Adam C."/>
            <person name="Daum C."/>
            <person name="Floudas D."/>
            <person name="Sun H."/>
            <person name="Yadav J.S."/>
            <person name="Pangilinan J."/>
            <person name="Larsson K.H."/>
            <person name="Matsuura K."/>
            <person name="Barry K."/>
            <person name="Labutti K."/>
            <person name="Kuo R."/>
            <person name="Ohm R.A."/>
            <person name="Bhattacharya S.S."/>
            <person name="Shirouzu T."/>
            <person name="Yoshinaga Y."/>
            <person name="Martin F.M."/>
            <person name="Grigoriev I.V."/>
            <person name="Hibbett D.S."/>
        </authorList>
    </citation>
    <scope>NUCLEOTIDE SEQUENCE [LARGE SCALE GENOMIC DNA]</scope>
    <source>
        <strain evidence="3 4">HHB12029</strain>
    </source>
</reference>
<evidence type="ECO:0000256" key="1">
    <source>
        <dbReference type="SAM" id="Coils"/>
    </source>
</evidence>
<dbReference type="GO" id="GO:0006606">
    <property type="term" value="P:protein import into nucleus"/>
    <property type="evidence" value="ECO:0007669"/>
    <property type="project" value="TreeGrafter"/>
</dbReference>
<gene>
    <name evidence="3" type="ORF">EXIGLDRAFT_842718</name>
</gene>
<keyword evidence="4" id="KW-1185">Reference proteome</keyword>
<dbReference type="GO" id="GO:0034398">
    <property type="term" value="P:telomere tethering at nuclear periphery"/>
    <property type="evidence" value="ECO:0007669"/>
    <property type="project" value="TreeGrafter"/>
</dbReference>
<protein>
    <submittedName>
        <fullName evidence="3">Uncharacterized protein</fullName>
    </submittedName>
</protein>
<evidence type="ECO:0000313" key="4">
    <source>
        <dbReference type="Proteomes" id="UP000077266"/>
    </source>
</evidence>
<sequence length="417" mass="44913">MHSQIHNFLDSTSHFQSTDPLRLQNVPVFVSKNTAALESTPATLRPGLSGKEGQTETVQPAGETMRETADDRTVANEAVDSISAYVDKSVEELRMEDYSAGRKPSTLDSSTAAMFPRFYPSQAFAWESTPGHPFAFPRSVDVSSAASKGSSHPDYLSRHGTQTPAFAVTSATDTRTAPSGALVTANLLFNTITGMPEYANKSIEELRLEDYALSGRLGARSPRDERSGSPPVRSALSLVENPLGASQSPEYQAPKSITAPEFTTDSADGVLNLPQVAGGDDGVDVKSLIAVSDNLPTAAVALSSPVHPHHTPDEHATDSSSPPDVPPPHPKVPAPPVVEQRPPSALDDYDSHSLCIRRLDAEIEARAAEELLRRTAQARVVKLEGELRRLSAEVARLQDVEKRLAEAQIERRNLEES</sequence>
<dbReference type="Proteomes" id="UP000077266">
    <property type="component" value="Unassembled WGS sequence"/>
</dbReference>
<dbReference type="PANTHER" id="PTHR23198:SF6">
    <property type="entry name" value="NUCLEAR PORE COMPLEX PROTEIN NUP98-NUP96"/>
    <property type="match status" value="1"/>
</dbReference>
<feature type="coiled-coil region" evidence="1">
    <location>
        <begin position="373"/>
        <end position="417"/>
    </location>
</feature>
<dbReference type="OrthoDB" id="3797628at2759"/>
<dbReference type="InterPro" id="IPR037665">
    <property type="entry name" value="Nucleoporin_S59-like"/>
</dbReference>
<organism evidence="3 4">
    <name type="scientific">Exidia glandulosa HHB12029</name>
    <dbReference type="NCBI Taxonomy" id="1314781"/>
    <lineage>
        <taxon>Eukaryota</taxon>
        <taxon>Fungi</taxon>
        <taxon>Dikarya</taxon>
        <taxon>Basidiomycota</taxon>
        <taxon>Agaricomycotina</taxon>
        <taxon>Agaricomycetes</taxon>
        <taxon>Auriculariales</taxon>
        <taxon>Exidiaceae</taxon>
        <taxon>Exidia</taxon>
    </lineage>
</organism>
<dbReference type="GO" id="GO:0044614">
    <property type="term" value="C:nuclear pore cytoplasmic filaments"/>
    <property type="evidence" value="ECO:0007669"/>
    <property type="project" value="TreeGrafter"/>
</dbReference>
<accession>A0A165ZLB7</accession>
<name>A0A165ZLB7_EXIGL</name>
<dbReference type="GO" id="GO:0003723">
    <property type="term" value="F:RNA binding"/>
    <property type="evidence" value="ECO:0007669"/>
    <property type="project" value="TreeGrafter"/>
</dbReference>
<dbReference type="AlphaFoldDB" id="A0A165ZLB7"/>
<feature type="compositionally biased region" description="Pro residues" evidence="2">
    <location>
        <begin position="323"/>
        <end position="336"/>
    </location>
</feature>
<dbReference type="Pfam" id="PF21240">
    <property type="entry name" value="Nup98_GLEBS"/>
    <property type="match status" value="1"/>
</dbReference>
<dbReference type="GO" id="GO:0000973">
    <property type="term" value="P:post-transcriptional tethering of RNA polymerase II gene DNA at nuclear periphery"/>
    <property type="evidence" value="ECO:0007669"/>
    <property type="project" value="TreeGrafter"/>
</dbReference>
<dbReference type="InParanoid" id="A0A165ZLB7"/>
<dbReference type="EMBL" id="KV426256">
    <property type="protein sequence ID" value="KZV83759.1"/>
    <property type="molecule type" value="Genomic_DNA"/>
</dbReference>
<dbReference type="GO" id="GO:0017056">
    <property type="term" value="F:structural constituent of nuclear pore"/>
    <property type="evidence" value="ECO:0007669"/>
    <property type="project" value="TreeGrafter"/>
</dbReference>
<dbReference type="PANTHER" id="PTHR23198">
    <property type="entry name" value="NUCLEOPORIN"/>
    <property type="match status" value="1"/>
</dbReference>